<evidence type="ECO:0000313" key="3">
    <source>
        <dbReference type="RefSeq" id="XP_005090019.1"/>
    </source>
</evidence>
<feature type="region of interest" description="Disordered" evidence="1">
    <location>
        <begin position="575"/>
        <end position="610"/>
    </location>
</feature>
<dbReference type="GeneID" id="101846474"/>
<organism evidence="2 3">
    <name type="scientific">Aplysia californica</name>
    <name type="common">California sea hare</name>
    <dbReference type="NCBI Taxonomy" id="6500"/>
    <lineage>
        <taxon>Eukaryota</taxon>
        <taxon>Metazoa</taxon>
        <taxon>Spiralia</taxon>
        <taxon>Lophotrochozoa</taxon>
        <taxon>Mollusca</taxon>
        <taxon>Gastropoda</taxon>
        <taxon>Heterobranchia</taxon>
        <taxon>Euthyneura</taxon>
        <taxon>Tectipleura</taxon>
        <taxon>Aplysiida</taxon>
        <taxon>Aplysioidea</taxon>
        <taxon>Aplysiidae</taxon>
        <taxon>Aplysia</taxon>
    </lineage>
</organism>
<keyword evidence="2" id="KW-1185">Reference proteome</keyword>
<accession>A0ABM0JBS1</accession>
<feature type="region of interest" description="Disordered" evidence="1">
    <location>
        <begin position="262"/>
        <end position="288"/>
    </location>
</feature>
<feature type="compositionally biased region" description="Polar residues" evidence="1">
    <location>
        <begin position="1"/>
        <end position="10"/>
    </location>
</feature>
<feature type="compositionally biased region" description="Polar residues" evidence="1">
    <location>
        <begin position="218"/>
        <end position="227"/>
    </location>
</feature>
<gene>
    <name evidence="3" type="primary">LOC101846474</name>
</gene>
<sequence>MTGSSRTKSAPSYRALGTRSPACASHENAEYEYSFVKAIVDAMTSEPAERPTPRPQALPSTVWPPMYLSHNPGSPPIRQPEAPPIYSKFKRRQQDNRSYSILPTPAYKQPRDSLFPPQHTPLLPRRMNQVVFEGKSVLTTDVGLASKRRQGQFFFNGPTLRLGRNAENKTTVLPMTSLSHTPLQLNGDGKQVLSSNVSKSLNNYQGIVTFGMRKAETKTQPQSSLPQSHKDQTPRYDPVIDQSDKLALITQTGVADEEKVTKYRFRIRSPSSSGTPPRPSTSPEARHKMQNKLLNRRSEVSSVLKKTEKNNPQLISIDATPMIAKPKGVESVGTLSLGTPRVTGEQEGRTMLTKTPGSLTLSVFLPRESSDSARMCTRQSDTDAKTRQLERGGKTPTMDKPKVTNSVVKNVTNEVCVLDDNVKQTLPPTTYPRHVSETAIINEVREANDVTKGVFKSDIGGSFDHKTDLRRAIHCELFGPDLCGDCQKVHEKEEITNWQESNYPKVTGGQTCLVANQKANQSQALPSSGRQPQVSITSNQLLVASSLPKPVRPQDIESGSSPAPCADHLDKQTWRLSNTQRQGEVKERKWDTFVSPTPKSKHQAISMLQQ</sequence>
<dbReference type="RefSeq" id="XP_005090019.1">
    <property type="nucleotide sequence ID" value="XM_005089962.3"/>
</dbReference>
<feature type="compositionally biased region" description="Basic and acidic residues" evidence="1">
    <location>
        <begin position="380"/>
        <end position="402"/>
    </location>
</feature>
<feature type="region of interest" description="Disordered" evidence="1">
    <location>
        <begin position="215"/>
        <end position="242"/>
    </location>
</feature>
<protein>
    <submittedName>
        <fullName evidence="3">Uncharacterized protein LOC101846474</fullName>
    </submittedName>
</protein>
<name>A0ABM0JBS1_APLCA</name>
<proteinExistence type="predicted"/>
<feature type="region of interest" description="Disordered" evidence="1">
    <location>
        <begin position="370"/>
        <end position="402"/>
    </location>
</feature>
<evidence type="ECO:0000313" key="2">
    <source>
        <dbReference type="Proteomes" id="UP000694888"/>
    </source>
</evidence>
<reference evidence="3" key="1">
    <citation type="submission" date="2025-08" db="UniProtKB">
        <authorList>
            <consortium name="RefSeq"/>
        </authorList>
    </citation>
    <scope>IDENTIFICATION</scope>
</reference>
<feature type="region of interest" description="Disordered" evidence="1">
    <location>
        <begin position="1"/>
        <end position="20"/>
    </location>
</feature>
<evidence type="ECO:0000256" key="1">
    <source>
        <dbReference type="SAM" id="MobiDB-lite"/>
    </source>
</evidence>
<dbReference type="Proteomes" id="UP000694888">
    <property type="component" value="Unplaced"/>
</dbReference>